<protein>
    <submittedName>
        <fullName evidence="9">Cytochrome c</fullName>
    </submittedName>
</protein>
<evidence type="ECO:0000313" key="10">
    <source>
        <dbReference type="Proteomes" id="UP000183788"/>
    </source>
</evidence>
<evidence type="ECO:0000313" key="8">
    <source>
        <dbReference type="EMBL" id="SFW72442.1"/>
    </source>
</evidence>
<organism evidence="8 10">
    <name type="scientific">Chitinophaga sancti</name>
    <dbReference type="NCBI Taxonomy" id="1004"/>
    <lineage>
        <taxon>Bacteria</taxon>
        <taxon>Pseudomonadati</taxon>
        <taxon>Bacteroidota</taxon>
        <taxon>Chitinophagia</taxon>
        <taxon>Chitinophagales</taxon>
        <taxon>Chitinophagaceae</taxon>
        <taxon>Chitinophaga</taxon>
    </lineage>
</organism>
<keyword evidence="2 5" id="KW-0479">Metal-binding</keyword>
<keyword evidence="1 5" id="KW-0349">Heme</keyword>
<dbReference type="STRING" id="1004.SAMN05661012_03934"/>
<evidence type="ECO:0000259" key="7">
    <source>
        <dbReference type="PROSITE" id="PS51007"/>
    </source>
</evidence>
<dbReference type="GO" id="GO:0005507">
    <property type="term" value="F:copper ion binding"/>
    <property type="evidence" value="ECO:0007669"/>
    <property type="project" value="InterPro"/>
</dbReference>
<evidence type="ECO:0000256" key="2">
    <source>
        <dbReference type="ARBA" id="ARBA00022723"/>
    </source>
</evidence>
<dbReference type="GO" id="GO:0009055">
    <property type="term" value="F:electron transfer activity"/>
    <property type="evidence" value="ECO:0007669"/>
    <property type="project" value="InterPro"/>
</dbReference>
<dbReference type="GO" id="GO:0020037">
    <property type="term" value="F:heme binding"/>
    <property type="evidence" value="ECO:0007669"/>
    <property type="project" value="InterPro"/>
</dbReference>
<dbReference type="InterPro" id="IPR036909">
    <property type="entry name" value="Cyt_c-like_dom_sf"/>
</dbReference>
<sequence length="428" mass="48372">MMRALIILMVMLLPARLLLAQTYADVQPVFAARCVGCHHTGGSAPFSLATYEEVKRRTSFIKEVINTGYMPPFKADVHYRDYANNRILSPEEKQSILNWIGANAPKGKATITPKLAAADTTAPNLILKAEKAYTVKGDNQERFVVFKVPFELKDTANIERLELYTNNKKVIHHINYGFYAVPDAGKDIHITPSLVEADIDTAGLEVKRYGPLKQSMVYYSGWIPGTTEEFYPKQFGWVLPRRGVVLFTVHYAAIAADEESTVGVKLYYKKGPVQRKVQIISLGSGGVAERDIQPRFVLFSNQVSTYTLKVKTPEAQSIMYVWPHMHLLGKEFRAYAVTPERDTIPLVHIPAWDFRWQELYRMQHLVKIPAGSVIHMVGTYDNTADNPVNPNHPPKLVMSSGDMRANEEMFTLMMIYVPYEEGDEKIGL</sequence>
<feature type="domain" description="Cytochrome c" evidence="7">
    <location>
        <begin position="21"/>
        <end position="104"/>
    </location>
</feature>
<evidence type="ECO:0000256" key="3">
    <source>
        <dbReference type="ARBA" id="ARBA00023004"/>
    </source>
</evidence>
<reference evidence="8 10" key="1">
    <citation type="submission" date="2016-11" db="EMBL/GenBank/DDBJ databases">
        <authorList>
            <person name="Jaros S."/>
            <person name="Januszkiewicz K."/>
            <person name="Wedrychowicz H."/>
        </authorList>
    </citation>
    <scope>NUCLEOTIDE SEQUENCE [LARGE SCALE GENOMIC DNA]</scope>
    <source>
        <strain evidence="8 10">DSM 784</strain>
    </source>
</reference>
<dbReference type="Proteomes" id="UP001326715">
    <property type="component" value="Chromosome"/>
</dbReference>
<evidence type="ECO:0000256" key="4">
    <source>
        <dbReference type="ARBA" id="ARBA00023157"/>
    </source>
</evidence>
<dbReference type="InterPro" id="IPR009056">
    <property type="entry name" value="Cyt_c-like_dom"/>
</dbReference>
<dbReference type="InterPro" id="IPR036939">
    <property type="entry name" value="Cu2_ascorb_mOase_N_sf"/>
</dbReference>
<name>A0A1K1RJK6_9BACT</name>
<evidence type="ECO:0000313" key="9">
    <source>
        <dbReference type="EMBL" id="WQG87099.1"/>
    </source>
</evidence>
<evidence type="ECO:0000256" key="1">
    <source>
        <dbReference type="ARBA" id="ARBA00022617"/>
    </source>
</evidence>
<dbReference type="SUPFAM" id="SSF49742">
    <property type="entry name" value="PHM/PNGase F"/>
    <property type="match status" value="2"/>
</dbReference>
<keyword evidence="4" id="KW-1015">Disulfide bond</keyword>
<keyword evidence="6" id="KW-0732">Signal</keyword>
<reference evidence="9 11" key="2">
    <citation type="submission" date="2023-11" db="EMBL/GenBank/DDBJ databases">
        <title>MicrobeMod: A computational toolkit for identifying prokaryotic methylation and restriction-modification with nanopore sequencing.</title>
        <authorList>
            <person name="Crits-Christoph A."/>
            <person name="Kang S.C."/>
            <person name="Lee H."/>
            <person name="Ostrov N."/>
        </authorList>
    </citation>
    <scope>NUCLEOTIDE SEQUENCE [LARGE SCALE GENOMIC DNA]</scope>
    <source>
        <strain evidence="9 11">ATCC 23090</strain>
    </source>
</reference>
<dbReference type="Proteomes" id="UP000183788">
    <property type="component" value="Unassembled WGS sequence"/>
</dbReference>
<dbReference type="EMBL" id="CP140154">
    <property type="protein sequence ID" value="WQG87099.1"/>
    <property type="molecule type" value="Genomic_DNA"/>
</dbReference>
<dbReference type="PROSITE" id="PS51007">
    <property type="entry name" value="CYTC"/>
    <property type="match status" value="1"/>
</dbReference>
<gene>
    <name evidence="8" type="ORF">SAMN05661012_03934</name>
    <name evidence="9" type="ORF">SR876_19455</name>
</gene>
<dbReference type="AlphaFoldDB" id="A0A1K1RJK6"/>
<dbReference type="OrthoDB" id="9786191at2"/>
<dbReference type="SUPFAM" id="SSF46626">
    <property type="entry name" value="Cytochrome c"/>
    <property type="match status" value="1"/>
</dbReference>
<feature type="chain" id="PRO_5012634165" evidence="6">
    <location>
        <begin position="21"/>
        <end position="428"/>
    </location>
</feature>
<keyword evidence="11" id="KW-1185">Reference proteome</keyword>
<dbReference type="GO" id="GO:0016715">
    <property type="term" value="F:oxidoreductase activity, acting on paired donors, with incorporation or reduction of molecular oxygen, reduced ascorbate as one donor, and incorporation of one atom of oxygen"/>
    <property type="evidence" value="ECO:0007669"/>
    <property type="project" value="InterPro"/>
</dbReference>
<evidence type="ECO:0000313" key="11">
    <source>
        <dbReference type="Proteomes" id="UP001326715"/>
    </source>
</evidence>
<dbReference type="RefSeq" id="WP_143150788.1">
    <property type="nucleotide sequence ID" value="NZ_CP139972.1"/>
</dbReference>
<proteinExistence type="predicted"/>
<accession>A0A1K1RJK6</accession>
<evidence type="ECO:0000256" key="6">
    <source>
        <dbReference type="SAM" id="SignalP"/>
    </source>
</evidence>
<keyword evidence="3 5" id="KW-0408">Iron</keyword>
<feature type="signal peptide" evidence="6">
    <location>
        <begin position="1"/>
        <end position="20"/>
    </location>
</feature>
<dbReference type="Gene3D" id="2.60.120.230">
    <property type="match status" value="1"/>
</dbReference>
<dbReference type="InterPro" id="IPR014784">
    <property type="entry name" value="Cu2_ascorb_mOase-like_C"/>
</dbReference>
<evidence type="ECO:0000256" key="5">
    <source>
        <dbReference type="PROSITE-ProRule" id="PRU00433"/>
    </source>
</evidence>
<dbReference type="Gene3D" id="2.60.120.310">
    <property type="entry name" value="Copper type II, ascorbate-dependent monooxygenase, N-terminal domain"/>
    <property type="match status" value="1"/>
</dbReference>
<dbReference type="InterPro" id="IPR008977">
    <property type="entry name" value="PHM/PNGase_F_dom_sf"/>
</dbReference>
<dbReference type="EMBL" id="FPIZ01000012">
    <property type="protein sequence ID" value="SFW72442.1"/>
    <property type="molecule type" value="Genomic_DNA"/>
</dbReference>